<feature type="region of interest" description="Disordered" evidence="1">
    <location>
        <begin position="44"/>
        <end position="71"/>
    </location>
</feature>
<comment type="caution">
    <text evidence="2">The sequence shown here is derived from an EMBL/GenBank/DDBJ whole genome shotgun (WGS) entry which is preliminary data.</text>
</comment>
<evidence type="ECO:0000256" key="1">
    <source>
        <dbReference type="SAM" id="MobiDB-lite"/>
    </source>
</evidence>
<evidence type="ECO:0000313" key="2">
    <source>
        <dbReference type="EMBL" id="GAA5075047.1"/>
    </source>
</evidence>
<accession>A0ABP9LCL1</accession>
<name>A0ABP9LCL1_9RHOB</name>
<dbReference type="EMBL" id="BAABHW010000002">
    <property type="protein sequence ID" value="GAA5075047.1"/>
    <property type="molecule type" value="Genomic_DNA"/>
</dbReference>
<organism evidence="2 3">
    <name type="scientific">[Roseibacterium] beibuensis</name>
    <dbReference type="NCBI Taxonomy" id="1193142"/>
    <lineage>
        <taxon>Bacteria</taxon>
        <taxon>Pseudomonadati</taxon>
        <taxon>Pseudomonadota</taxon>
        <taxon>Alphaproteobacteria</taxon>
        <taxon>Rhodobacterales</taxon>
        <taxon>Roseobacteraceae</taxon>
        <taxon>Roseicyclus</taxon>
    </lineage>
</organism>
<keyword evidence="3" id="KW-1185">Reference proteome</keyword>
<proteinExistence type="predicted"/>
<gene>
    <name evidence="2" type="ORF">GCM10023209_22730</name>
</gene>
<reference evidence="3" key="1">
    <citation type="journal article" date="2019" name="Int. J. Syst. Evol. Microbiol.">
        <title>The Global Catalogue of Microorganisms (GCM) 10K type strain sequencing project: providing services to taxonomists for standard genome sequencing and annotation.</title>
        <authorList>
            <consortium name="The Broad Institute Genomics Platform"/>
            <consortium name="The Broad Institute Genome Sequencing Center for Infectious Disease"/>
            <person name="Wu L."/>
            <person name="Ma J."/>
        </authorList>
    </citation>
    <scope>NUCLEOTIDE SEQUENCE [LARGE SCALE GENOMIC DNA]</scope>
    <source>
        <strain evidence="3">JCM 18015</strain>
    </source>
</reference>
<feature type="compositionally biased region" description="Basic and acidic residues" evidence="1">
    <location>
        <begin position="46"/>
        <end position="71"/>
    </location>
</feature>
<sequence>MAWVEPVSAMAVQPRAAAASAVPRAARRVKEERVMGLSFRLGFQEGRGRAEERRDSWGARPRDQDRGLSPG</sequence>
<protein>
    <submittedName>
        <fullName evidence="2">Uncharacterized protein</fullName>
    </submittedName>
</protein>
<dbReference type="Proteomes" id="UP001499910">
    <property type="component" value="Unassembled WGS sequence"/>
</dbReference>
<evidence type="ECO:0000313" key="3">
    <source>
        <dbReference type="Proteomes" id="UP001499910"/>
    </source>
</evidence>